<sequence length="97" mass="10101">MVAFHCLVDSCQQLVQNHLSLGGGRVAVTHSTPHKGDNGKGASALVSRHSLGSTRKVNGNAAPKDGNANAAKQMDENTKPIPSKITEESNVDIAVQS</sequence>
<keyword evidence="3" id="KW-1185">Reference proteome</keyword>
<evidence type="ECO:0000313" key="2">
    <source>
        <dbReference type="EMBL" id="KAF9606012.1"/>
    </source>
</evidence>
<gene>
    <name evidence="2" type="ORF">IFM89_021338</name>
</gene>
<reference evidence="2 3" key="1">
    <citation type="submission" date="2020-10" db="EMBL/GenBank/DDBJ databases">
        <title>The Coptis chinensis genome and diversification of protoberbering-type alkaloids.</title>
        <authorList>
            <person name="Wang B."/>
            <person name="Shu S."/>
            <person name="Song C."/>
            <person name="Liu Y."/>
        </authorList>
    </citation>
    <scope>NUCLEOTIDE SEQUENCE [LARGE SCALE GENOMIC DNA]</scope>
    <source>
        <strain evidence="2">HL-2020</strain>
        <tissue evidence="2">Leaf</tissue>
    </source>
</reference>
<accession>A0A835HXK2</accession>
<evidence type="ECO:0000256" key="1">
    <source>
        <dbReference type="SAM" id="MobiDB-lite"/>
    </source>
</evidence>
<comment type="caution">
    <text evidence="2">The sequence shown here is derived from an EMBL/GenBank/DDBJ whole genome shotgun (WGS) entry which is preliminary data.</text>
</comment>
<protein>
    <submittedName>
        <fullName evidence="2">Uncharacterized protein</fullName>
    </submittedName>
</protein>
<dbReference type="EMBL" id="JADFTS010000005">
    <property type="protein sequence ID" value="KAF9606012.1"/>
    <property type="molecule type" value="Genomic_DNA"/>
</dbReference>
<proteinExistence type="predicted"/>
<feature type="region of interest" description="Disordered" evidence="1">
    <location>
        <begin position="30"/>
        <end position="97"/>
    </location>
</feature>
<name>A0A835HXK2_9MAGN</name>
<dbReference type="OrthoDB" id="1925970at2759"/>
<dbReference type="Proteomes" id="UP000631114">
    <property type="component" value="Unassembled WGS sequence"/>
</dbReference>
<dbReference type="AlphaFoldDB" id="A0A835HXK2"/>
<organism evidence="2 3">
    <name type="scientific">Coptis chinensis</name>
    <dbReference type="NCBI Taxonomy" id="261450"/>
    <lineage>
        <taxon>Eukaryota</taxon>
        <taxon>Viridiplantae</taxon>
        <taxon>Streptophyta</taxon>
        <taxon>Embryophyta</taxon>
        <taxon>Tracheophyta</taxon>
        <taxon>Spermatophyta</taxon>
        <taxon>Magnoliopsida</taxon>
        <taxon>Ranunculales</taxon>
        <taxon>Ranunculaceae</taxon>
        <taxon>Coptidoideae</taxon>
        <taxon>Coptis</taxon>
    </lineage>
</organism>
<evidence type="ECO:0000313" key="3">
    <source>
        <dbReference type="Proteomes" id="UP000631114"/>
    </source>
</evidence>